<dbReference type="FunFam" id="3.30.70.270:FF:000001">
    <property type="entry name" value="Diguanylate cyclase domain protein"/>
    <property type="match status" value="1"/>
</dbReference>
<dbReference type="SMART" id="SM00267">
    <property type="entry name" value="GGDEF"/>
    <property type="match status" value="1"/>
</dbReference>
<dbReference type="GO" id="GO:0043709">
    <property type="term" value="P:cell adhesion involved in single-species biofilm formation"/>
    <property type="evidence" value="ECO:0007669"/>
    <property type="project" value="TreeGrafter"/>
</dbReference>
<dbReference type="InterPro" id="IPR003018">
    <property type="entry name" value="GAF"/>
</dbReference>
<evidence type="ECO:0000256" key="1">
    <source>
        <dbReference type="ARBA" id="ARBA00004429"/>
    </source>
</evidence>
<evidence type="ECO:0000256" key="7">
    <source>
        <dbReference type="ARBA" id="ARBA00022741"/>
    </source>
</evidence>
<dbReference type="SUPFAM" id="SSF55073">
    <property type="entry name" value="Nucleotide cyclase"/>
    <property type="match status" value="1"/>
</dbReference>
<comment type="subcellular location">
    <subcellularLocation>
        <location evidence="1">Cell inner membrane</location>
        <topology evidence="1">Multi-pass membrane protein</topology>
    </subcellularLocation>
</comment>
<evidence type="ECO:0000259" key="11">
    <source>
        <dbReference type="PROSITE" id="PS50112"/>
    </source>
</evidence>
<dbReference type="Gene3D" id="3.30.450.20">
    <property type="entry name" value="PAS domain"/>
    <property type="match status" value="3"/>
</dbReference>
<dbReference type="NCBIfam" id="TIGR00254">
    <property type="entry name" value="GGDEF"/>
    <property type="match status" value="1"/>
</dbReference>
<reference evidence="14" key="1">
    <citation type="journal article" date="2015" name="ISME J.">
        <title>Draft Genome Sequence of Streptomyces incarnatus NRRL8089, which Produces the Nucleoside Antibiotic Sinefungin.</title>
        <authorList>
            <person name="Oshima K."/>
            <person name="Hattori M."/>
            <person name="Shimizu H."/>
            <person name="Fukuda K."/>
            <person name="Nemoto M."/>
            <person name="Inagaki K."/>
            <person name="Tamura T."/>
        </authorList>
    </citation>
    <scope>NUCLEOTIDE SEQUENCE</scope>
    <source>
        <strain evidence="14">FACHB-1375</strain>
    </source>
</reference>
<keyword evidence="2" id="KW-1003">Cell membrane</keyword>
<dbReference type="SMART" id="SM00065">
    <property type="entry name" value="GAF"/>
    <property type="match status" value="1"/>
</dbReference>
<dbReference type="Pfam" id="PF08447">
    <property type="entry name" value="PAS_3"/>
    <property type="match status" value="2"/>
</dbReference>
<dbReference type="InterPro" id="IPR000014">
    <property type="entry name" value="PAS"/>
</dbReference>
<dbReference type="Pfam" id="PF13185">
    <property type="entry name" value="GAF_2"/>
    <property type="match status" value="1"/>
</dbReference>
<keyword evidence="8" id="KW-1133">Transmembrane helix</keyword>
<feature type="domain" description="PAC" evidence="12">
    <location>
        <begin position="361"/>
        <end position="411"/>
    </location>
</feature>
<dbReference type="PANTHER" id="PTHR45138:SF9">
    <property type="entry name" value="DIGUANYLATE CYCLASE DGCM-RELATED"/>
    <property type="match status" value="1"/>
</dbReference>
<dbReference type="GO" id="GO:0005886">
    <property type="term" value="C:plasma membrane"/>
    <property type="evidence" value="ECO:0007669"/>
    <property type="project" value="UniProtKB-SubCell"/>
</dbReference>
<keyword evidence="15" id="KW-1185">Reference proteome</keyword>
<dbReference type="InterPro" id="IPR035965">
    <property type="entry name" value="PAS-like_dom_sf"/>
</dbReference>
<sequence length="749" mass="85343">MCSAIRDITQRRQVEEALLQSEARLRLALEAAGMGTWDWNILTNEVMYSEQLRQMFGLPPGSDRLTQEAFLDAVHPEDRKYVSQTIARALGKGVEYALEFRVICPDGTVYWIGNKGQVYYDENGKPIRTIGVAMDITSRKQAEADLRESEERWQLALRGNNDGIWDWNVKTNEVFFSGRWKSMLGYEDSEIANHLDEWAKRVHLDDIHSATAAIKDHFAKKTPFYISEHRVLCKDGTYKWILDRGQALWDEEGNPIRMTGSHTDITERKRSEEELRWKAALLRSMTAASPLAFYVVDNCNDAILYFNHRFCQIWGIEHLEEQMQRGELKSNDIIAHCLPAVLDVQPFTEFCKPLQSEENRAVVEDEIAFIDGRIIRRFSAQIRDESDRYFGRLYIFEDVTQRKQIEEALYQANEQLKASVDRLEQRNQEIVQLGELSDVLQACLTVEEAYSAIAKLVEPLFPNMTGGIFITSPSRKLVEMVASWGTSLVSQQMFLPNECWALRRGREHLVADAHSGLLCKHIHSHPAESLCVPMMAQGEAIGMLHLSTQEEGQLTQAKQILARTVSEHIAMALANLKLRETLQHQSIRDALTGLFNRRYLEESLEREIHRSKRKQQSLGIIMLDVDHFKQFNDTFGHDAGDAVLRELGLLLQKHIRASDIACRYGGEELTVILPETSLEDTKKRAEQLRLAVKHLSVQHHGQLLGAITFSLGVAVFPDCGNTGEEIIQAADAALYRAKKQGRDRVVTAV</sequence>
<dbReference type="PANTHER" id="PTHR45138">
    <property type="entry name" value="REGULATORY COMPONENTS OF SENSORY TRANSDUCTION SYSTEM"/>
    <property type="match status" value="1"/>
</dbReference>
<dbReference type="InterPro" id="IPR013655">
    <property type="entry name" value="PAS_fold_3"/>
</dbReference>
<feature type="coiled-coil region" evidence="10">
    <location>
        <begin position="406"/>
        <end position="433"/>
    </location>
</feature>
<dbReference type="InterPro" id="IPR043128">
    <property type="entry name" value="Rev_trsase/Diguanyl_cyclase"/>
</dbReference>
<feature type="domain" description="GGDEF" evidence="13">
    <location>
        <begin position="616"/>
        <end position="749"/>
    </location>
</feature>
<feature type="domain" description="PAC" evidence="12">
    <location>
        <begin position="1"/>
        <end position="20"/>
    </location>
</feature>
<keyword evidence="10" id="KW-0175">Coiled coil</keyword>
<dbReference type="EMBL" id="JACJPW010000010">
    <property type="protein sequence ID" value="MBD2180561.1"/>
    <property type="molecule type" value="Genomic_DNA"/>
</dbReference>
<proteinExistence type="predicted"/>
<dbReference type="SMART" id="SM00091">
    <property type="entry name" value="PAS"/>
    <property type="match status" value="3"/>
</dbReference>
<feature type="domain" description="PAC" evidence="12">
    <location>
        <begin position="96"/>
        <end position="148"/>
    </location>
</feature>
<keyword evidence="9" id="KW-0472">Membrane</keyword>
<dbReference type="NCBIfam" id="TIGR00229">
    <property type="entry name" value="sensory_box"/>
    <property type="match status" value="2"/>
</dbReference>
<dbReference type="InterPro" id="IPR029787">
    <property type="entry name" value="Nucleotide_cyclase"/>
</dbReference>
<keyword evidence="3" id="KW-0997">Cell inner membrane</keyword>
<feature type="domain" description="PAS" evidence="11">
    <location>
        <begin position="21"/>
        <end position="93"/>
    </location>
</feature>
<dbReference type="AlphaFoldDB" id="A0A926ZH59"/>
<dbReference type="PROSITE" id="PS50887">
    <property type="entry name" value="GGDEF"/>
    <property type="match status" value="1"/>
</dbReference>
<dbReference type="Pfam" id="PF00990">
    <property type="entry name" value="GGDEF"/>
    <property type="match status" value="1"/>
</dbReference>
<protein>
    <submittedName>
        <fullName evidence="14">Diguanylate cyclase</fullName>
    </submittedName>
</protein>
<dbReference type="SMART" id="SM00086">
    <property type="entry name" value="PAC"/>
    <property type="match status" value="2"/>
</dbReference>
<evidence type="ECO:0000256" key="10">
    <source>
        <dbReference type="SAM" id="Coils"/>
    </source>
</evidence>
<dbReference type="RefSeq" id="WP_190462898.1">
    <property type="nucleotide sequence ID" value="NZ_JACJPW010000010.1"/>
</dbReference>
<evidence type="ECO:0000256" key="3">
    <source>
        <dbReference type="ARBA" id="ARBA00022519"/>
    </source>
</evidence>
<evidence type="ECO:0000256" key="9">
    <source>
        <dbReference type="ARBA" id="ARBA00023136"/>
    </source>
</evidence>
<reference evidence="14" key="2">
    <citation type="submission" date="2020-08" db="EMBL/GenBank/DDBJ databases">
        <authorList>
            <person name="Chen M."/>
            <person name="Teng W."/>
            <person name="Zhao L."/>
            <person name="Hu C."/>
            <person name="Zhou Y."/>
            <person name="Han B."/>
            <person name="Song L."/>
            <person name="Shu W."/>
        </authorList>
    </citation>
    <scope>NUCLEOTIDE SEQUENCE</scope>
    <source>
        <strain evidence="14">FACHB-1375</strain>
    </source>
</reference>
<evidence type="ECO:0000256" key="5">
    <source>
        <dbReference type="ARBA" id="ARBA00022692"/>
    </source>
</evidence>
<evidence type="ECO:0000313" key="15">
    <source>
        <dbReference type="Proteomes" id="UP000641646"/>
    </source>
</evidence>
<keyword evidence="6" id="KW-0677">Repeat</keyword>
<evidence type="ECO:0000259" key="13">
    <source>
        <dbReference type="PROSITE" id="PS50887"/>
    </source>
</evidence>
<dbReference type="PROSITE" id="PS50112">
    <property type="entry name" value="PAS"/>
    <property type="match status" value="1"/>
</dbReference>
<accession>A0A926ZH59</accession>
<dbReference type="CDD" id="cd00130">
    <property type="entry name" value="PAS"/>
    <property type="match status" value="2"/>
</dbReference>
<dbReference type="GO" id="GO:0000166">
    <property type="term" value="F:nucleotide binding"/>
    <property type="evidence" value="ECO:0007669"/>
    <property type="project" value="UniProtKB-KW"/>
</dbReference>
<dbReference type="InterPro" id="IPR029016">
    <property type="entry name" value="GAF-like_dom_sf"/>
</dbReference>
<dbReference type="GO" id="GO:1902201">
    <property type="term" value="P:negative regulation of bacterial-type flagellum-dependent cell motility"/>
    <property type="evidence" value="ECO:0007669"/>
    <property type="project" value="TreeGrafter"/>
</dbReference>
<evidence type="ECO:0000256" key="8">
    <source>
        <dbReference type="ARBA" id="ARBA00022989"/>
    </source>
</evidence>
<organism evidence="14 15">
    <name type="scientific">Aerosakkonema funiforme FACHB-1375</name>
    <dbReference type="NCBI Taxonomy" id="2949571"/>
    <lineage>
        <taxon>Bacteria</taxon>
        <taxon>Bacillati</taxon>
        <taxon>Cyanobacteriota</taxon>
        <taxon>Cyanophyceae</taxon>
        <taxon>Oscillatoriophycideae</taxon>
        <taxon>Aerosakkonematales</taxon>
        <taxon>Aerosakkonemataceae</taxon>
        <taxon>Aerosakkonema</taxon>
    </lineage>
</organism>
<dbReference type="SUPFAM" id="SSF55781">
    <property type="entry name" value="GAF domain-like"/>
    <property type="match status" value="1"/>
</dbReference>
<dbReference type="InterPro" id="IPR000160">
    <property type="entry name" value="GGDEF_dom"/>
</dbReference>
<dbReference type="CDD" id="cd01949">
    <property type="entry name" value="GGDEF"/>
    <property type="match status" value="1"/>
</dbReference>
<keyword evidence="7" id="KW-0547">Nucleotide-binding</keyword>
<comment type="caution">
    <text evidence="14">The sequence shown here is derived from an EMBL/GenBank/DDBJ whole genome shotgun (WGS) entry which is preliminary data.</text>
</comment>
<dbReference type="InterPro" id="IPR050469">
    <property type="entry name" value="Diguanylate_Cyclase"/>
</dbReference>
<keyword evidence="4" id="KW-0808">Transferase</keyword>
<feature type="domain" description="PAC" evidence="12">
    <location>
        <begin position="225"/>
        <end position="277"/>
    </location>
</feature>
<dbReference type="Gene3D" id="2.10.70.100">
    <property type="match status" value="1"/>
</dbReference>
<dbReference type="PROSITE" id="PS50113">
    <property type="entry name" value="PAC"/>
    <property type="match status" value="4"/>
</dbReference>
<dbReference type="InterPro" id="IPR001610">
    <property type="entry name" value="PAC"/>
</dbReference>
<name>A0A926ZH59_9CYAN</name>
<evidence type="ECO:0000259" key="12">
    <source>
        <dbReference type="PROSITE" id="PS50113"/>
    </source>
</evidence>
<dbReference type="SUPFAM" id="SSF55785">
    <property type="entry name" value="PYP-like sensor domain (PAS domain)"/>
    <property type="match status" value="3"/>
</dbReference>
<dbReference type="GO" id="GO:0052621">
    <property type="term" value="F:diguanylate cyclase activity"/>
    <property type="evidence" value="ECO:0007669"/>
    <property type="project" value="TreeGrafter"/>
</dbReference>
<evidence type="ECO:0000313" key="14">
    <source>
        <dbReference type="EMBL" id="MBD2180561.1"/>
    </source>
</evidence>
<gene>
    <name evidence="14" type="ORF">H6G03_05480</name>
</gene>
<evidence type="ECO:0000256" key="4">
    <source>
        <dbReference type="ARBA" id="ARBA00022679"/>
    </source>
</evidence>
<dbReference type="FunFam" id="2.10.70.100:FF:000001">
    <property type="entry name" value="Sensory transduction histidine kinase"/>
    <property type="match status" value="1"/>
</dbReference>
<dbReference type="Proteomes" id="UP000641646">
    <property type="component" value="Unassembled WGS sequence"/>
</dbReference>
<dbReference type="Gene3D" id="3.30.450.40">
    <property type="match status" value="1"/>
</dbReference>
<evidence type="ECO:0000256" key="6">
    <source>
        <dbReference type="ARBA" id="ARBA00022737"/>
    </source>
</evidence>
<keyword evidence="5" id="KW-0812">Transmembrane</keyword>
<evidence type="ECO:0000256" key="2">
    <source>
        <dbReference type="ARBA" id="ARBA00022475"/>
    </source>
</evidence>
<dbReference type="Pfam" id="PF13188">
    <property type="entry name" value="PAS_8"/>
    <property type="match status" value="1"/>
</dbReference>
<dbReference type="InterPro" id="IPR000700">
    <property type="entry name" value="PAS-assoc_C"/>
</dbReference>
<dbReference type="Gene3D" id="3.30.70.270">
    <property type="match status" value="1"/>
</dbReference>